<reference evidence="2 3" key="1">
    <citation type="submission" date="2022-11" db="EMBL/GenBank/DDBJ databases">
        <title>Whole genome sequence of Eschrichtius robustus ER-17-0199.</title>
        <authorList>
            <person name="Bruniche-Olsen A."/>
            <person name="Black A.N."/>
            <person name="Fields C.J."/>
            <person name="Walden K."/>
            <person name="Dewoody J.A."/>
        </authorList>
    </citation>
    <scope>NUCLEOTIDE SEQUENCE [LARGE SCALE GENOMIC DNA]</scope>
    <source>
        <strain evidence="2">ER-17-0199</strain>
        <tissue evidence="2">Blubber</tissue>
    </source>
</reference>
<organism evidence="2 3">
    <name type="scientific">Eschrichtius robustus</name>
    <name type="common">California gray whale</name>
    <name type="synonym">Eschrichtius gibbosus</name>
    <dbReference type="NCBI Taxonomy" id="9764"/>
    <lineage>
        <taxon>Eukaryota</taxon>
        <taxon>Metazoa</taxon>
        <taxon>Chordata</taxon>
        <taxon>Craniata</taxon>
        <taxon>Vertebrata</taxon>
        <taxon>Euteleostomi</taxon>
        <taxon>Mammalia</taxon>
        <taxon>Eutheria</taxon>
        <taxon>Laurasiatheria</taxon>
        <taxon>Artiodactyla</taxon>
        <taxon>Whippomorpha</taxon>
        <taxon>Cetacea</taxon>
        <taxon>Mysticeti</taxon>
        <taxon>Eschrichtiidae</taxon>
        <taxon>Eschrichtius</taxon>
    </lineage>
</organism>
<keyword evidence="3" id="KW-1185">Reference proteome</keyword>
<evidence type="ECO:0000313" key="3">
    <source>
        <dbReference type="Proteomes" id="UP001159641"/>
    </source>
</evidence>
<dbReference type="Proteomes" id="UP001159641">
    <property type="component" value="Unassembled WGS sequence"/>
</dbReference>
<dbReference type="AlphaFoldDB" id="A0AB34HGC6"/>
<feature type="compositionally biased region" description="Basic and acidic residues" evidence="1">
    <location>
        <begin position="12"/>
        <end position="28"/>
    </location>
</feature>
<feature type="region of interest" description="Disordered" evidence="1">
    <location>
        <begin position="1"/>
        <end position="51"/>
    </location>
</feature>
<proteinExistence type="predicted"/>
<feature type="region of interest" description="Disordered" evidence="1">
    <location>
        <begin position="196"/>
        <end position="233"/>
    </location>
</feature>
<name>A0AB34HGC6_ESCRO</name>
<evidence type="ECO:0000256" key="1">
    <source>
        <dbReference type="SAM" id="MobiDB-lite"/>
    </source>
</evidence>
<gene>
    <name evidence="2" type="ORF">J1605_021648</name>
</gene>
<dbReference type="EMBL" id="JAIQCJ010001387">
    <property type="protein sequence ID" value="KAJ8789950.1"/>
    <property type="molecule type" value="Genomic_DNA"/>
</dbReference>
<comment type="caution">
    <text evidence="2">The sequence shown here is derived from an EMBL/GenBank/DDBJ whole genome shotgun (WGS) entry which is preliminary data.</text>
</comment>
<sequence length="233" mass="25239">MTVVQSRVLITGEKRSSEGKRSSFRDSQEDGSGVDWSGGQQGGTGRGLDVPSELCPLLPPYHALLRQGVSTVVYDLSPAPSRVRAGWWSTHLQSCGDVAERVPVREDPAPEQQCTLWGVLTLKGQGDADSCAQVYSSREYWPDKGRERPARAILEPGAQSKVLKACDFFHRGCWREGGQRCTRTAWKSRPHGRERYLLPLGPKGTAGAPTPARAVGGERGAGGGAFERNLTPV</sequence>
<protein>
    <submittedName>
        <fullName evidence="2">Uncharacterized protein</fullName>
    </submittedName>
</protein>
<accession>A0AB34HGC6</accession>
<evidence type="ECO:0000313" key="2">
    <source>
        <dbReference type="EMBL" id="KAJ8789950.1"/>
    </source>
</evidence>